<dbReference type="InterPro" id="IPR017853">
    <property type="entry name" value="GH"/>
</dbReference>
<keyword evidence="2" id="KW-0378">Hydrolase</keyword>
<proteinExistence type="inferred from homology"/>
<protein>
    <recommendedName>
        <fullName evidence="8">Beta-glucosidase</fullName>
    </recommendedName>
</protein>
<reference evidence="6 7" key="1">
    <citation type="journal article" date="2011" name="Science">
        <title>The Selaginella genome identifies genetic changes associated with the evolution of vascular plants.</title>
        <authorList>
            <person name="Banks J.A."/>
            <person name="Nishiyama T."/>
            <person name="Hasebe M."/>
            <person name="Bowman J.L."/>
            <person name="Gribskov M."/>
            <person name="dePamphilis C."/>
            <person name="Albert V.A."/>
            <person name="Aono N."/>
            <person name="Aoyama T."/>
            <person name="Ambrose B.A."/>
            <person name="Ashton N.W."/>
            <person name="Axtell M.J."/>
            <person name="Barker E."/>
            <person name="Barker M.S."/>
            <person name="Bennetzen J.L."/>
            <person name="Bonawitz N.D."/>
            <person name="Chapple C."/>
            <person name="Cheng C."/>
            <person name="Correa L.G."/>
            <person name="Dacre M."/>
            <person name="DeBarry J."/>
            <person name="Dreyer I."/>
            <person name="Elias M."/>
            <person name="Engstrom E.M."/>
            <person name="Estelle M."/>
            <person name="Feng L."/>
            <person name="Finet C."/>
            <person name="Floyd S.K."/>
            <person name="Frommer W.B."/>
            <person name="Fujita T."/>
            <person name="Gramzow L."/>
            <person name="Gutensohn M."/>
            <person name="Harholt J."/>
            <person name="Hattori M."/>
            <person name="Heyl A."/>
            <person name="Hirai T."/>
            <person name="Hiwatashi Y."/>
            <person name="Ishikawa M."/>
            <person name="Iwata M."/>
            <person name="Karol K.G."/>
            <person name="Koehler B."/>
            <person name="Kolukisaoglu U."/>
            <person name="Kubo M."/>
            <person name="Kurata T."/>
            <person name="Lalonde S."/>
            <person name="Li K."/>
            <person name="Li Y."/>
            <person name="Litt A."/>
            <person name="Lyons E."/>
            <person name="Manning G."/>
            <person name="Maruyama T."/>
            <person name="Michael T.P."/>
            <person name="Mikami K."/>
            <person name="Miyazaki S."/>
            <person name="Morinaga S."/>
            <person name="Murata T."/>
            <person name="Mueller-Roeber B."/>
            <person name="Nelson D.R."/>
            <person name="Obara M."/>
            <person name="Oguri Y."/>
            <person name="Olmstead R.G."/>
            <person name="Onodera N."/>
            <person name="Petersen B.L."/>
            <person name="Pils B."/>
            <person name="Prigge M."/>
            <person name="Rensing S.A."/>
            <person name="Riano-Pachon D.M."/>
            <person name="Roberts A.W."/>
            <person name="Sato Y."/>
            <person name="Scheller H.V."/>
            <person name="Schulz B."/>
            <person name="Schulz C."/>
            <person name="Shakirov E.V."/>
            <person name="Shibagaki N."/>
            <person name="Shinohara N."/>
            <person name="Shippen D.E."/>
            <person name="Soerensen I."/>
            <person name="Sotooka R."/>
            <person name="Sugimoto N."/>
            <person name="Sugita M."/>
            <person name="Sumikawa N."/>
            <person name="Tanurdzic M."/>
            <person name="Theissen G."/>
            <person name="Ulvskov P."/>
            <person name="Wakazuki S."/>
            <person name="Weng J.K."/>
            <person name="Willats W.W."/>
            <person name="Wipf D."/>
            <person name="Wolf P.G."/>
            <person name="Yang L."/>
            <person name="Zimmer A.D."/>
            <person name="Zhu Q."/>
            <person name="Mitros T."/>
            <person name="Hellsten U."/>
            <person name="Loque D."/>
            <person name="Otillar R."/>
            <person name="Salamov A."/>
            <person name="Schmutz J."/>
            <person name="Shapiro H."/>
            <person name="Lindquist E."/>
            <person name="Lucas S."/>
            <person name="Rokhsar D."/>
            <person name="Grigoriev I.V."/>
        </authorList>
    </citation>
    <scope>NUCLEOTIDE SEQUENCE [LARGE SCALE GENOMIC DNA]</scope>
</reference>
<dbReference type="InterPro" id="IPR001360">
    <property type="entry name" value="Glyco_hydro_1"/>
</dbReference>
<dbReference type="HOGENOM" id="CLU_001859_1_0_1"/>
<dbReference type="PANTHER" id="PTHR10353:SF310">
    <property type="entry name" value="BETA-GLUCOSIDASE 42"/>
    <property type="match status" value="1"/>
</dbReference>
<organism evidence="7">
    <name type="scientific">Selaginella moellendorffii</name>
    <name type="common">Spikemoss</name>
    <dbReference type="NCBI Taxonomy" id="88036"/>
    <lineage>
        <taxon>Eukaryota</taxon>
        <taxon>Viridiplantae</taxon>
        <taxon>Streptophyta</taxon>
        <taxon>Embryophyta</taxon>
        <taxon>Tracheophyta</taxon>
        <taxon>Lycopodiopsida</taxon>
        <taxon>Selaginellales</taxon>
        <taxon>Selaginellaceae</taxon>
        <taxon>Selaginella</taxon>
    </lineage>
</organism>
<dbReference type="Gramene" id="EFJ04679">
    <property type="protein sequence ID" value="EFJ04679"/>
    <property type="gene ID" value="SELMODRAFT_138399"/>
</dbReference>
<dbReference type="InterPro" id="IPR033132">
    <property type="entry name" value="GH_1_N_CS"/>
</dbReference>
<gene>
    <name evidence="5" type="ORF">SELMODRAFT_138399</name>
    <name evidence="6" type="ORF">SELMODRAFT_98083</name>
</gene>
<dbReference type="EMBL" id="GL377585">
    <property type="protein sequence ID" value="EFJ26291.1"/>
    <property type="molecule type" value="Genomic_DNA"/>
</dbReference>
<feature type="compositionally biased region" description="Low complexity" evidence="4">
    <location>
        <begin position="15"/>
        <end position="24"/>
    </location>
</feature>
<dbReference type="PRINTS" id="PR00131">
    <property type="entry name" value="GLHYDRLASE1"/>
</dbReference>
<dbReference type="STRING" id="88036.D8RPP8"/>
<dbReference type="GO" id="GO:0005975">
    <property type="term" value="P:carbohydrate metabolic process"/>
    <property type="evidence" value="ECO:0007669"/>
    <property type="project" value="InterPro"/>
</dbReference>
<keyword evidence="7" id="KW-1185">Reference proteome</keyword>
<dbReference type="InParanoid" id="D8RPP8"/>
<dbReference type="FunFam" id="3.20.20.80:FF:000020">
    <property type="entry name" value="Beta-glucosidase 12"/>
    <property type="match status" value="1"/>
</dbReference>
<dbReference type="Proteomes" id="UP000001514">
    <property type="component" value="Unassembled WGS sequence"/>
</dbReference>
<feature type="compositionally biased region" description="Basic residues" evidence="4">
    <location>
        <begin position="564"/>
        <end position="579"/>
    </location>
</feature>
<evidence type="ECO:0000256" key="4">
    <source>
        <dbReference type="SAM" id="MobiDB-lite"/>
    </source>
</evidence>
<name>D8RPP8_SELML</name>
<dbReference type="PANTHER" id="PTHR10353">
    <property type="entry name" value="GLYCOSYL HYDROLASE"/>
    <property type="match status" value="1"/>
</dbReference>
<dbReference type="OrthoDB" id="65569at2759"/>
<dbReference type="PROSITE" id="PS00653">
    <property type="entry name" value="GLYCOSYL_HYDROL_F1_2"/>
    <property type="match status" value="1"/>
</dbReference>
<dbReference type="eggNOG" id="KOG0626">
    <property type="taxonomic scope" value="Eukaryota"/>
</dbReference>
<dbReference type="SUPFAM" id="SSF51445">
    <property type="entry name" value="(Trans)glycosidases"/>
    <property type="match status" value="1"/>
</dbReference>
<dbReference type="KEGG" id="smo:SELMODRAFT_98083"/>
<evidence type="ECO:0000256" key="3">
    <source>
        <dbReference type="RuleBase" id="RU003690"/>
    </source>
</evidence>
<dbReference type="FunCoup" id="D8RPP8">
    <property type="interactions" value="982"/>
</dbReference>
<evidence type="ECO:0000313" key="7">
    <source>
        <dbReference type="Proteomes" id="UP000001514"/>
    </source>
</evidence>
<dbReference type="KEGG" id="smo:SELMODRAFT_138399"/>
<feature type="region of interest" description="Disordered" evidence="4">
    <location>
        <begin position="1"/>
        <end position="29"/>
    </location>
</feature>
<comment type="similarity">
    <text evidence="1 3">Belongs to the glycosyl hydrolase 1 family.</text>
</comment>
<dbReference type="Gene3D" id="3.20.20.80">
    <property type="entry name" value="Glycosidases"/>
    <property type="match status" value="1"/>
</dbReference>
<evidence type="ECO:0000256" key="1">
    <source>
        <dbReference type="ARBA" id="ARBA00010838"/>
    </source>
</evidence>
<evidence type="ECO:0000256" key="2">
    <source>
        <dbReference type="ARBA" id="ARBA00022801"/>
    </source>
</evidence>
<sequence>MSSSARRSLILDVNSPSPSSSSEGGPPGIVAEYDEVRRVDFPDDFTFGTATSAYQVEGASKKGGRGLSIWDVFCNVPGRIADGRNGYKSVDQYHKYKEDVNLMSEMGMNAYRFSISWSRIIPDGMGGTSCSVNEKGVEYYNHLIDKLLSKGLEPFVTLYHWDLPQRIHDDAPIVGGWINPRVVDYFAGYAEICFARFGNRVKKWITLNEPAQFCVNGYGTGVHAPGRCSDKSRSPAGDSAVEPYLAVHHALLAHAAAVEIYRKKFQSEQGGVIGLACDGEWSEPFTESPEDQQAAQRRIEFQLGWLLDPIFFGDYPECMRQNVGDRLPRFTAEEISSLRRSLDYIGINHYTSRYVKAAPAPKVTTPVNYFTDQAVVTATESKMGVPIGERAASEWLYMVPWGMEKFLNWITDRYNRPPIFITENGMDDQDDKTIPLPERLHDTKRIRYHQGYMAAVVRAMRKGADVRGYFVWSLVDNFEWSQGYTKKFGLFFVDQEDLDLKRQPKASVLWFTTLLMSQSKTLEAEPLKAVKWLRRLSVAEDSATPKSQSPASSRSGSRAPSPKPAKRRSSQIHPVKVTR</sequence>
<dbReference type="EMBL" id="GL377765">
    <property type="protein sequence ID" value="EFJ04679.1"/>
    <property type="molecule type" value="Genomic_DNA"/>
</dbReference>
<accession>D8RPP8</accession>
<feature type="compositionally biased region" description="Low complexity" evidence="4">
    <location>
        <begin position="545"/>
        <end position="560"/>
    </location>
</feature>
<evidence type="ECO:0008006" key="8">
    <source>
        <dbReference type="Google" id="ProtNLM"/>
    </source>
</evidence>
<evidence type="ECO:0000313" key="5">
    <source>
        <dbReference type="EMBL" id="EFJ04679.1"/>
    </source>
</evidence>
<dbReference type="AlphaFoldDB" id="D8RPP8"/>
<feature type="region of interest" description="Disordered" evidence="4">
    <location>
        <begin position="539"/>
        <end position="579"/>
    </location>
</feature>
<evidence type="ECO:0000313" key="6">
    <source>
        <dbReference type="EMBL" id="EFJ26291.1"/>
    </source>
</evidence>
<dbReference type="Pfam" id="PF00232">
    <property type="entry name" value="Glyco_hydro_1"/>
    <property type="match status" value="1"/>
</dbReference>
<dbReference type="GO" id="GO:0008422">
    <property type="term" value="F:beta-glucosidase activity"/>
    <property type="evidence" value="ECO:0000318"/>
    <property type="project" value="GO_Central"/>
</dbReference>
<dbReference type="OMA" id="IGYCAWS"/>
<dbReference type="Gramene" id="EFJ26291">
    <property type="protein sequence ID" value="EFJ26291"/>
    <property type="gene ID" value="SELMODRAFT_98083"/>
</dbReference>